<gene>
    <name evidence="1" type="ORF">Patl1_35214</name>
</gene>
<keyword evidence="2" id="KW-1185">Reference proteome</keyword>
<name>A0ACC0ZU04_9ROSI</name>
<reference evidence="2" key="1">
    <citation type="journal article" date="2023" name="G3 (Bethesda)">
        <title>Genome assembly and association tests identify interacting loci associated with vigor, precocity, and sex in interspecific pistachio rootstocks.</title>
        <authorList>
            <person name="Palmer W."/>
            <person name="Jacygrad E."/>
            <person name="Sagayaradj S."/>
            <person name="Cavanaugh K."/>
            <person name="Han R."/>
            <person name="Bertier L."/>
            <person name="Beede B."/>
            <person name="Kafkas S."/>
            <person name="Golino D."/>
            <person name="Preece J."/>
            <person name="Michelmore R."/>
        </authorList>
    </citation>
    <scope>NUCLEOTIDE SEQUENCE [LARGE SCALE GENOMIC DNA]</scope>
</reference>
<proteinExistence type="predicted"/>
<organism evidence="1 2">
    <name type="scientific">Pistacia atlantica</name>
    <dbReference type="NCBI Taxonomy" id="434234"/>
    <lineage>
        <taxon>Eukaryota</taxon>
        <taxon>Viridiplantae</taxon>
        <taxon>Streptophyta</taxon>
        <taxon>Embryophyta</taxon>
        <taxon>Tracheophyta</taxon>
        <taxon>Spermatophyta</taxon>
        <taxon>Magnoliopsida</taxon>
        <taxon>eudicotyledons</taxon>
        <taxon>Gunneridae</taxon>
        <taxon>Pentapetalae</taxon>
        <taxon>rosids</taxon>
        <taxon>malvids</taxon>
        <taxon>Sapindales</taxon>
        <taxon>Anacardiaceae</taxon>
        <taxon>Pistacia</taxon>
    </lineage>
</organism>
<comment type="caution">
    <text evidence="1">The sequence shown here is derived from an EMBL/GenBank/DDBJ whole genome shotgun (WGS) entry which is preliminary data.</text>
</comment>
<protein>
    <submittedName>
        <fullName evidence="1">Uncharacterized protein</fullName>
    </submittedName>
</protein>
<evidence type="ECO:0000313" key="2">
    <source>
        <dbReference type="Proteomes" id="UP001164250"/>
    </source>
</evidence>
<sequence length="44" mass="4844">MRVQKTVDDRLFAWAAGGLTTAILALLLKKFMKYTGHGAVFMDG</sequence>
<dbReference type="Proteomes" id="UP001164250">
    <property type="component" value="Chromosome 15"/>
</dbReference>
<dbReference type="EMBL" id="CM047910">
    <property type="protein sequence ID" value="KAJ0075466.1"/>
    <property type="molecule type" value="Genomic_DNA"/>
</dbReference>
<accession>A0ACC0ZU04</accession>
<evidence type="ECO:0000313" key="1">
    <source>
        <dbReference type="EMBL" id="KAJ0075466.1"/>
    </source>
</evidence>